<dbReference type="PRINTS" id="PR01483">
    <property type="entry name" value="FASYNTHASE"/>
</dbReference>
<dbReference type="GO" id="GO:0019171">
    <property type="term" value="F:(3R)-hydroxyacyl-[acyl-carrier-protein] dehydratase activity"/>
    <property type="evidence" value="ECO:0007669"/>
    <property type="project" value="TreeGrafter"/>
</dbReference>
<dbReference type="InterPro" id="IPR002539">
    <property type="entry name" value="MaoC-like_dom"/>
</dbReference>
<dbReference type="InterPro" id="IPR050965">
    <property type="entry name" value="UPF0336/Enoyl-CoA_hydratase"/>
</dbReference>
<evidence type="ECO:0000313" key="2">
    <source>
        <dbReference type="EMBL" id="GAI31606.1"/>
    </source>
</evidence>
<gene>
    <name evidence="2" type="ORF">S06H3_26876</name>
</gene>
<dbReference type="SUPFAM" id="SSF54637">
    <property type="entry name" value="Thioesterase/thiol ester dehydrase-isomerase"/>
    <property type="match status" value="1"/>
</dbReference>
<dbReference type="PANTHER" id="PTHR43437">
    <property type="entry name" value="HYDROXYACYL-THIOESTER DEHYDRATASE TYPE 2, MITOCHONDRIAL-RELATED"/>
    <property type="match status" value="1"/>
</dbReference>
<proteinExistence type="predicted"/>
<dbReference type="EMBL" id="BARV01015560">
    <property type="protein sequence ID" value="GAI31606.1"/>
    <property type="molecule type" value="Genomic_DNA"/>
</dbReference>
<dbReference type="PANTHER" id="PTHR43437:SF3">
    <property type="entry name" value="HYDROXYACYL-THIOESTER DEHYDRATASE TYPE 2, MITOCHONDRIAL"/>
    <property type="match status" value="1"/>
</dbReference>
<name>X1NN15_9ZZZZ</name>
<sequence length="142" mass="15587">MNQELKLSDLHQGDNLSSVVRHITQRDINRYAEASGDFNPIHIDESFAAQTPFGGTIAHGMLILAYVSEMMTAAFGKSWLEGGKLSVRFKAPARPEDIITITGKIDSIEHKEDVPHINCGLESHNQRGETIVIGKATVELCS</sequence>
<protein>
    <recommendedName>
        <fullName evidence="1">MaoC-like domain-containing protein</fullName>
    </recommendedName>
</protein>
<dbReference type="GO" id="GO:0006633">
    <property type="term" value="P:fatty acid biosynthetic process"/>
    <property type="evidence" value="ECO:0007669"/>
    <property type="project" value="InterPro"/>
</dbReference>
<dbReference type="AlphaFoldDB" id="X1NN15"/>
<dbReference type="InterPro" id="IPR029069">
    <property type="entry name" value="HotDog_dom_sf"/>
</dbReference>
<dbReference type="InterPro" id="IPR003965">
    <property type="entry name" value="Fatty_acid_synthase"/>
</dbReference>
<reference evidence="2" key="1">
    <citation type="journal article" date="2014" name="Front. Microbiol.">
        <title>High frequency of phylogenetically diverse reductive dehalogenase-homologous genes in deep subseafloor sedimentary metagenomes.</title>
        <authorList>
            <person name="Kawai M."/>
            <person name="Futagami T."/>
            <person name="Toyoda A."/>
            <person name="Takaki Y."/>
            <person name="Nishi S."/>
            <person name="Hori S."/>
            <person name="Arai W."/>
            <person name="Tsubouchi T."/>
            <person name="Morono Y."/>
            <person name="Uchiyama I."/>
            <person name="Ito T."/>
            <person name="Fujiyama A."/>
            <person name="Inagaki F."/>
            <person name="Takami H."/>
        </authorList>
    </citation>
    <scope>NUCLEOTIDE SEQUENCE</scope>
    <source>
        <strain evidence="2">Expedition CK06-06</strain>
    </source>
</reference>
<evidence type="ECO:0000259" key="1">
    <source>
        <dbReference type="Pfam" id="PF01575"/>
    </source>
</evidence>
<dbReference type="GO" id="GO:0004312">
    <property type="term" value="F:fatty acid synthase activity"/>
    <property type="evidence" value="ECO:0007669"/>
    <property type="project" value="InterPro"/>
</dbReference>
<dbReference type="CDD" id="cd03441">
    <property type="entry name" value="R_hydratase_like"/>
    <property type="match status" value="1"/>
</dbReference>
<dbReference type="Pfam" id="PF01575">
    <property type="entry name" value="MaoC_dehydratas"/>
    <property type="match status" value="1"/>
</dbReference>
<dbReference type="Gene3D" id="3.10.129.10">
    <property type="entry name" value="Hotdog Thioesterase"/>
    <property type="match status" value="1"/>
</dbReference>
<organism evidence="2">
    <name type="scientific">marine sediment metagenome</name>
    <dbReference type="NCBI Taxonomy" id="412755"/>
    <lineage>
        <taxon>unclassified sequences</taxon>
        <taxon>metagenomes</taxon>
        <taxon>ecological metagenomes</taxon>
    </lineage>
</organism>
<feature type="domain" description="MaoC-like" evidence="1">
    <location>
        <begin position="19"/>
        <end position="107"/>
    </location>
</feature>
<dbReference type="GO" id="GO:0005835">
    <property type="term" value="C:fatty acid synthase complex"/>
    <property type="evidence" value="ECO:0007669"/>
    <property type="project" value="InterPro"/>
</dbReference>
<accession>X1NN15</accession>
<comment type="caution">
    <text evidence="2">The sequence shown here is derived from an EMBL/GenBank/DDBJ whole genome shotgun (WGS) entry which is preliminary data.</text>
</comment>